<keyword evidence="6" id="KW-0800">Toxin</keyword>
<dbReference type="GO" id="GO:0005576">
    <property type="term" value="C:extracellular region"/>
    <property type="evidence" value="ECO:0007669"/>
    <property type="project" value="UniProtKB-SubCell"/>
</dbReference>
<dbReference type="GO" id="GO:0015459">
    <property type="term" value="F:potassium channel regulator activity"/>
    <property type="evidence" value="ECO:0007669"/>
    <property type="project" value="UniProtKB-KW"/>
</dbReference>
<sequence>MKSVVLIIAIVCLFVLAQGNDEKVYKRLGCACTYNSKKVSGVYYFAHGGCPNGHGYNAVCGAFLGICCYRKPAPPTQPPIKTAPAPPSCEYLIPQL</sequence>
<keyword evidence="12" id="KW-0813">Transport</keyword>
<dbReference type="Pfam" id="PF07936">
    <property type="entry name" value="Defensin_4"/>
    <property type="match status" value="1"/>
</dbReference>
<reference evidence="12" key="1">
    <citation type="journal article" date="2015" name="Toxicon">
        <title>Multi-copy venom genes hidden in de novo transcriptome assemblies, a cautionary tale with the snakelocks sea anemone Anemonia sulcata (Pennant, 1977).</title>
        <authorList>
            <person name="Macrander J."/>
            <person name="Broe M."/>
            <person name="Daly M."/>
        </authorList>
    </citation>
    <scope>NUCLEOTIDE SEQUENCE</scope>
</reference>
<dbReference type="GO" id="GO:0034220">
    <property type="term" value="P:monoatomic ion transmembrane transport"/>
    <property type="evidence" value="ECO:0007669"/>
    <property type="project" value="UniProtKB-KW"/>
</dbReference>
<keyword evidence="10" id="KW-0166">Nematocyst</keyword>
<dbReference type="EMBL" id="KT948949">
    <property type="protein sequence ID" value="ALL34539.1"/>
    <property type="molecule type" value="mRNA"/>
</dbReference>
<evidence type="ECO:0000256" key="7">
    <source>
        <dbReference type="ARBA" id="ARBA00022773"/>
    </source>
</evidence>
<dbReference type="InterPro" id="IPR012414">
    <property type="entry name" value="BDS_K_chnl_tox"/>
</dbReference>
<keyword evidence="12" id="KW-0406">Ion transport</keyword>
<dbReference type="GO" id="GO:0042151">
    <property type="term" value="C:nematocyst"/>
    <property type="evidence" value="ECO:0007669"/>
    <property type="project" value="UniProtKB-SubCell"/>
</dbReference>
<dbReference type="GO" id="GO:0008200">
    <property type="term" value="F:ion channel inhibitor activity"/>
    <property type="evidence" value="ECO:0007669"/>
    <property type="project" value="InterPro"/>
</dbReference>
<keyword evidence="8" id="KW-0872">Ion channel impairing toxin</keyword>
<feature type="signal peptide" evidence="11">
    <location>
        <begin position="1"/>
        <end position="19"/>
    </location>
</feature>
<gene>
    <name evidence="12" type="primary">KTx</name>
</gene>
<proteinExistence type="evidence at transcript level"/>
<organism evidence="12">
    <name type="scientific">Anemonia sulcata</name>
    <name type="common">Mediterranean snakelocks sea anemone</name>
    <dbReference type="NCBI Taxonomy" id="6108"/>
    <lineage>
        <taxon>Eukaryota</taxon>
        <taxon>Metazoa</taxon>
        <taxon>Cnidaria</taxon>
        <taxon>Anthozoa</taxon>
        <taxon>Hexacorallia</taxon>
        <taxon>Actiniaria</taxon>
        <taxon>Actiniidae</taxon>
        <taxon>Anemonia</taxon>
    </lineage>
</organism>
<keyword evidence="7" id="KW-0632">Potassium channel impairing toxin</keyword>
<keyword evidence="4" id="KW-0964">Secreted</keyword>
<accession>A0A0S1M198</accession>
<evidence type="ECO:0000256" key="9">
    <source>
        <dbReference type="ARBA" id="ARBA00023157"/>
    </source>
</evidence>
<dbReference type="SUPFAM" id="SSF57392">
    <property type="entry name" value="Defensin-like"/>
    <property type="match status" value="1"/>
</dbReference>
<protein>
    <submittedName>
        <fullName evidence="12">Type III potassium channel toxin protein</fullName>
    </submittedName>
</protein>
<dbReference type="Gene3D" id="2.20.20.10">
    <property type="entry name" value="Anthopleurin-A"/>
    <property type="match status" value="1"/>
</dbReference>
<evidence type="ECO:0000256" key="3">
    <source>
        <dbReference type="ARBA" id="ARBA00007488"/>
    </source>
</evidence>
<evidence type="ECO:0000256" key="5">
    <source>
        <dbReference type="ARBA" id="ARBA00022635"/>
    </source>
</evidence>
<comment type="similarity">
    <text evidence="3">Belongs to the sea anemone type 3 (BDS) potassium channel toxin family.</text>
</comment>
<comment type="subcellular location">
    <subcellularLocation>
        <location evidence="1">Nematocyst</location>
    </subcellularLocation>
    <subcellularLocation>
        <location evidence="2">Secreted</location>
    </subcellularLocation>
</comment>
<dbReference type="InterPro" id="IPR023355">
    <property type="entry name" value="Myo_ane_neurotoxin_sf"/>
</dbReference>
<dbReference type="GO" id="GO:0090729">
    <property type="term" value="F:toxin activity"/>
    <property type="evidence" value="ECO:0007669"/>
    <property type="project" value="UniProtKB-KW"/>
</dbReference>
<keyword evidence="11" id="KW-0732">Signal</keyword>
<name>A0A0S1M198_ANESU</name>
<evidence type="ECO:0000256" key="11">
    <source>
        <dbReference type="SAM" id="SignalP"/>
    </source>
</evidence>
<evidence type="ECO:0000313" key="12">
    <source>
        <dbReference type="EMBL" id="ALL34539.1"/>
    </source>
</evidence>
<evidence type="ECO:0000256" key="10">
    <source>
        <dbReference type="ARBA" id="ARBA00023331"/>
    </source>
</evidence>
<evidence type="ECO:0000256" key="2">
    <source>
        <dbReference type="ARBA" id="ARBA00004613"/>
    </source>
</evidence>
<keyword evidence="12" id="KW-0407">Ion channel</keyword>
<evidence type="ECO:0000256" key="8">
    <source>
        <dbReference type="ARBA" id="ARBA00022872"/>
    </source>
</evidence>
<evidence type="ECO:0000256" key="1">
    <source>
        <dbReference type="ARBA" id="ARBA00004532"/>
    </source>
</evidence>
<dbReference type="AlphaFoldDB" id="A0A0S1M198"/>
<keyword evidence="9" id="KW-1015">Disulfide bond</keyword>
<evidence type="ECO:0000256" key="4">
    <source>
        <dbReference type="ARBA" id="ARBA00022525"/>
    </source>
</evidence>
<evidence type="ECO:0000256" key="6">
    <source>
        <dbReference type="ARBA" id="ARBA00022656"/>
    </source>
</evidence>
<feature type="chain" id="PRO_5006588942" evidence="11">
    <location>
        <begin position="20"/>
        <end position="96"/>
    </location>
</feature>
<keyword evidence="5" id="KW-1220">Voltage-gated potassium channel impairing toxin</keyword>